<keyword evidence="1" id="KW-1133">Transmembrane helix</keyword>
<proteinExistence type="predicted"/>
<evidence type="ECO:0000313" key="3">
    <source>
        <dbReference type="Proteomes" id="UP001055156"/>
    </source>
</evidence>
<reference evidence="2" key="2">
    <citation type="submission" date="2021-08" db="EMBL/GenBank/DDBJ databases">
        <authorList>
            <person name="Tani A."/>
            <person name="Ola A."/>
            <person name="Ogura Y."/>
            <person name="Katsura K."/>
            <person name="Hayashi T."/>
        </authorList>
    </citation>
    <scope>NUCLEOTIDE SEQUENCE</scope>
    <source>
        <strain evidence="2">NBRC 15689</strain>
    </source>
</reference>
<reference evidence="2" key="1">
    <citation type="journal article" date="2021" name="Front. Microbiol.">
        <title>Comprehensive Comparative Genomics and Phenotyping of Methylobacterium Species.</title>
        <authorList>
            <person name="Alessa O."/>
            <person name="Ogura Y."/>
            <person name="Fujitani Y."/>
            <person name="Takami H."/>
            <person name="Hayashi T."/>
            <person name="Sahin N."/>
            <person name="Tani A."/>
        </authorList>
    </citation>
    <scope>NUCLEOTIDE SEQUENCE</scope>
    <source>
        <strain evidence="2">NBRC 15689</strain>
    </source>
</reference>
<evidence type="ECO:0000256" key="1">
    <source>
        <dbReference type="SAM" id="Phobius"/>
    </source>
</evidence>
<dbReference type="EMBL" id="BPQV01000004">
    <property type="protein sequence ID" value="GJE26699.1"/>
    <property type="molecule type" value="Genomic_DNA"/>
</dbReference>
<evidence type="ECO:0008006" key="4">
    <source>
        <dbReference type="Google" id="ProtNLM"/>
    </source>
</evidence>
<organism evidence="2 3">
    <name type="scientific">Methylobacterium organophilum</name>
    <dbReference type="NCBI Taxonomy" id="410"/>
    <lineage>
        <taxon>Bacteria</taxon>
        <taxon>Pseudomonadati</taxon>
        <taxon>Pseudomonadota</taxon>
        <taxon>Alphaproteobacteria</taxon>
        <taxon>Hyphomicrobiales</taxon>
        <taxon>Methylobacteriaceae</taxon>
        <taxon>Methylobacterium</taxon>
    </lineage>
</organism>
<feature type="transmembrane region" description="Helical" evidence="1">
    <location>
        <begin position="20"/>
        <end position="38"/>
    </location>
</feature>
<gene>
    <name evidence="2" type="ORF">LKMONMHP_1550</name>
</gene>
<keyword evidence="3" id="KW-1185">Reference proteome</keyword>
<evidence type="ECO:0000313" key="2">
    <source>
        <dbReference type="EMBL" id="GJE26699.1"/>
    </source>
</evidence>
<sequence length="41" mass="4484">MRRTEHIERNGRTGWLARRLSDAAIVAAGLGLALPLILPFA</sequence>
<comment type="caution">
    <text evidence="2">The sequence shown here is derived from an EMBL/GenBank/DDBJ whole genome shotgun (WGS) entry which is preliminary data.</text>
</comment>
<keyword evidence="1" id="KW-0812">Transmembrane</keyword>
<accession>A0ABQ4T6V9</accession>
<protein>
    <recommendedName>
        <fullName evidence="4">Sugar transferase</fullName>
    </recommendedName>
</protein>
<dbReference type="RefSeq" id="WP_276518048.1">
    <property type="nucleotide sequence ID" value="NZ_BPQV01000004.1"/>
</dbReference>
<keyword evidence="1" id="KW-0472">Membrane</keyword>
<name>A0ABQ4T6V9_METOR</name>
<dbReference type="Proteomes" id="UP001055156">
    <property type="component" value="Unassembled WGS sequence"/>
</dbReference>